<sequence>MLLPHTSAVTDFYDDEQLSSVHHGEIKAALKALTGANRVEIFDDTRRTSSIEKQQQRQIREPANIVHNDYTGASGPKRLEDFFGDDPQEADRLKQHRFAIINVWRPIASTPVLDQPLVLCDATTLSDGDLVAVERRAEERIGELQVALYNPQQRWYYYPRMHRDEILVFKTFDSADDGRTRFTPHSSFEDPSAPDDAPPRESLETRCLVFF</sequence>
<keyword evidence="2" id="KW-0489">Methyltransferase</keyword>
<feature type="region of interest" description="Disordered" evidence="1">
    <location>
        <begin position="180"/>
        <end position="201"/>
    </location>
</feature>
<proteinExistence type="predicted"/>
<keyword evidence="2" id="KW-0808">Transferase</keyword>
<evidence type="ECO:0000313" key="3">
    <source>
        <dbReference type="Proteomes" id="UP000004699"/>
    </source>
</evidence>
<dbReference type="eggNOG" id="ENOG502Z9FC">
    <property type="taxonomic scope" value="Bacteria"/>
</dbReference>
<dbReference type="GO" id="GO:0008168">
    <property type="term" value="F:methyltransferase activity"/>
    <property type="evidence" value="ECO:0007669"/>
    <property type="project" value="UniProtKB-KW"/>
</dbReference>
<evidence type="ECO:0000313" key="2">
    <source>
        <dbReference type="EMBL" id="EED34206.1"/>
    </source>
</evidence>
<organism evidence="2 3">
    <name type="scientific">Luminiphilus syltensis NOR5-1B</name>
    <dbReference type="NCBI Taxonomy" id="565045"/>
    <lineage>
        <taxon>Bacteria</taxon>
        <taxon>Pseudomonadati</taxon>
        <taxon>Pseudomonadota</taxon>
        <taxon>Gammaproteobacteria</taxon>
        <taxon>Cellvibrionales</taxon>
        <taxon>Halieaceae</taxon>
        <taxon>Luminiphilus</taxon>
    </lineage>
</organism>
<dbReference type="GO" id="GO:0016491">
    <property type="term" value="F:oxidoreductase activity"/>
    <property type="evidence" value="ECO:0007669"/>
    <property type="project" value="InterPro"/>
</dbReference>
<dbReference type="PANTHER" id="PTHR34598:SF3">
    <property type="entry name" value="OXIDOREDUCTASE AN1597"/>
    <property type="match status" value="1"/>
</dbReference>
<name>B8KV94_9GAMM</name>
<reference evidence="3" key="1">
    <citation type="journal article" date="2013" name="BMC Microbiol.">
        <title>Taxonomy and evolution of bacteriochlorophyll a-containing members of the OM60/NOR5 clade of marine gammaproteobacteria: description of Luminiphilus syltensis gen. nov., sp. nov., reclassification of Haliea rubra as Pseudohaliea rubra gen. nov., comb. nov., and emendation of Chromatocurvus halotolerans.</title>
        <authorList>
            <person name="Spring S."/>
            <person name="Riedel T."/>
            <person name="Sproer C."/>
            <person name="Yan S."/>
            <person name="Harder J."/>
            <person name="Fuchs B.M."/>
        </authorList>
    </citation>
    <scope>NUCLEOTIDE SEQUENCE [LARGE SCALE GENOMIC DNA]</scope>
    <source>
        <strain evidence="3">NOR51-B</strain>
    </source>
</reference>
<dbReference type="InterPro" id="IPR044053">
    <property type="entry name" value="AsaB-like"/>
</dbReference>
<dbReference type="STRING" id="565045.NOR51B_143"/>
<dbReference type="AlphaFoldDB" id="B8KV94"/>
<keyword evidence="3" id="KW-1185">Reference proteome</keyword>
<dbReference type="GO" id="GO:0032259">
    <property type="term" value="P:methylation"/>
    <property type="evidence" value="ECO:0007669"/>
    <property type="project" value="UniProtKB-KW"/>
</dbReference>
<evidence type="ECO:0000256" key="1">
    <source>
        <dbReference type="SAM" id="MobiDB-lite"/>
    </source>
</evidence>
<dbReference type="HOGENOM" id="CLU_042688_1_1_6"/>
<gene>
    <name evidence="2" type="ORF">NOR51B_143</name>
</gene>
<protein>
    <submittedName>
        <fullName evidence="2">Methyltransferase CmcJ</fullName>
    </submittedName>
</protein>
<accession>B8KV94</accession>
<dbReference type="NCBIfam" id="NF041278">
    <property type="entry name" value="CmcJ_NvfI_EfuI"/>
    <property type="match status" value="1"/>
</dbReference>
<dbReference type="EMBL" id="DS999411">
    <property type="protein sequence ID" value="EED34206.1"/>
    <property type="molecule type" value="Genomic_DNA"/>
</dbReference>
<dbReference type="Proteomes" id="UP000004699">
    <property type="component" value="Unassembled WGS sequence"/>
</dbReference>
<dbReference type="PANTHER" id="PTHR34598">
    <property type="entry name" value="BLL6449 PROTEIN"/>
    <property type="match status" value="1"/>
</dbReference>